<sequence length="389" mass="43238">MSQFQYSPVISPRHRHSVTQAKHQDQSSAGSPASPVFVKARPSPPLTALNNHCKHCSNFTMSGPYSQFVDVHADWDPYMFEDRFNQNISLFGHNEYQSPYSNQPFPQTTSNDYIQPPQQQTQNETEAPPAKRLRSRALRNANPPRSTTPDVEPPYHLQLFCPHALPGTVSSLLTASLQIPPTATAQERARRESEIQQIFTTAKQTTLPPPSPRVKNTTRTASSSLAKIYKIRAAPVPTEIAHLPPPPVLGSYIKIDPTVPEGPARAEAVEYNNTLAAARLRNLKDRNNVAALRSRNRRDRAAVMRAEDICHTKAECRYWRAKAIAAGVDASAWEDLPLVVREAVAADYRIDALDFFQDVPRGENAGEAASMPGTPMMAPLKRKLPAQRK</sequence>
<proteinExistence type="predicted"/>
<dbReference type="EMBL" id="MJBS01000135">
    <property type="protein sequence ID" value="OHE92832.1"/>
    <property type="molecule type" value="Genomic_DNA"/>
</dbReference>
<dbReference type="AlphaFoldDB" id="A0A1G4AUV0"/>
<reference evidence="2 3" key="1">
    <citation type="submission" date="2016-09" db="EMBL/GenBank/DDBJ databases">
        <authorList>
            <person name="Capua I."/>
            <person name="De Benedictis P."/>
            <person name="Joannis T."/>
            <person name="Lombin L.H."/>
            <person name="Cattoli G."/>
        </authorList>
    </citation>
    <scope>NUCLEOTIDE SEQUENCE [LARGE SCALE GENOMIC DNA]</scope>
    <source>
        <strain evidence="2 3">IMI 309357</strain>
    </source>
</reference>
<feature type="region of interest" description="Disordered" evidence="1">
    <location>
        <begin position="95"/>
        <end position="153"/>
    </location>
</feature>
<feature type="compositionally biased region" description="Low complexity" evidence="1">
    <location>
        <begin position="115"/>
        <end position="128"/>
    </location>
</feature>
<evidence type="ECO:0000313" key="3">
    <source>
        <dbReference type="Proteomes" id="UP000176998"/>
    </source>
</evidence>
<dbReference type="OrthoDB" id="4847496at2759"/>
<evidence type="ECO:0000256" key="1">
    <source>
        <dbReference type="SAM" id="MobiDB-lite"/>
    </source>
</evidence>
<name>A0A1G4AUV0_9PEZI</name>
<comment type="caution">
    <text evidence="2">The sequence shown here is derived from an EMBL/GenBank/DDBJ whole genome shotgun (WGS) entry which is preliminary data.</text>
</comment>
<dbReference type="RefSeq" id="XP_022470000.1">
    <property type="nucleotide sequence ID" value="XM_022623460.1"/>
</dbReference>
<organism evidence="2 3">
    <name type="scientific">Colletotrichum orchidophilum</name>
    <dbReference type="NCBI Taxonomy" id="1209926"/>
    <lineage>
        <taxon>Eukaryota</taxon>
        <taxon>Fungi</taxon>
        <taxon>Dikarya</taxon>
        <taxon>Ascomycota</taxon>
        <taxon>Pezizomycotina</taxon>
        <taxon>Sordariomycetes</taxon>
        <taxon>Hypocreomycetidae</taxon>
        <taxon>Glomerellales</taxon>
        <taxon>Glomerellaceae</taxon>
        <taxon>Colletotrichum</taxon>
    </lineage>
</organism>
<feature type="region of interest" description="Disordered" evidence="1">
    <location>
        <begin position="363"/>
        <end position="389"/>
    </location>
</feature>
<protein>
    <submittedName>
        <fullName evidence="2">Uncharacterized protein</fullName>
    </submittedName>
</protein>
<feature type="region of interest" description="Disordered" evidence="1">
    <location>
        <begin position="1"/>
        <end position="36"/>
    </location>
</feature>
<feature type="compositionally biased region" description="Basic residues" evidence="1">
    <location>
        <begin position="380"/>
        <end position="389"/>
    </location>
</feature>
<feature type="compositionally biased region" description="Polar residues" evidence="1">
    <location>
        <begin position="18"/>
        <end position="31"/>
    </location>
</feature>
<gene>
    <name evidence="2" type="ORF">CORC01_11838</name>
</gene>
<dbReference type="GeneID" id="34564970"/>
<dbReference type="STRING" id="1209926.A0A1G4AUV0"/>
<evidence type="ECO:0000313" key="2">
    <source>
        <dbReference type="EMBL" id="OHE92832.1"/>
    </source>
</evidence>
<dbReference type="Proteomes" id="UP000176998">
    <property type="component" value="Unassembled WGS sequence"/>
</dbReference>
<accession>A0A1G4AUV0</accession>
<keyword evidence="3" id="KW-1185">Reference proteome</keyword>
<feature type="compositionally biased region" description="Polar residues" evidence="1">
    <location>
        <begin position="95"/>
        <end position="113"/>
    </location>
</feature>